<keyword evidence="1" id="KW-0175">Coiled coil</keyword>
<organism evidence="3 4">
    <name type="scientific">Brucella anthropi</name>
    <name type="common">Ochrobactrum anthropi</name>
    <dbReference type="NCBI Taxonomy" id="529"/>
    <lineage>
        <taxon>Bacteria</taxon>
        <taxon>Pseudomonadati</taxon>
        <taxon>Pseudomonadota</taxon>
        <taxon>Alphaproteobacteria</taxon>
        <taxon>Hyphomicrobiales</taxon>
        <taxon>Brucellaceae</taxon>
        <taxon>Brucella/Ochrobactrum group</taxon>
        <taxon>Brucella</taxon>
    </lineage>
</organism>
<evidence type="ECO:0000313" key="3">
    <source>
        <dbReference type="EMBL" id="KAB2768597.1"/>
    </source>
</evidence>
<protein>
    <submittedName>
        <fullName evidence="3">Uncharacterized protein</fullName>
    </submittedName>
</protein>
<proteinExistence type="predicted"/>
<name>A0A6L3Z4R7_BRUAN</name>
<gene>
    <name evidence="3" type="ORF">F9L04_13045</name>
</gene>
<dbReference type="EMBL" id="WBWS01000012">
    <property type="protein sequence ID" value="KAB2768597.1"/>
    <property type="molecule type" value="Genomic_DNA"/>
</dbReference>
<accession>A0A6L3Z4R7</accession>
<feature type="coiled-coil region" evidence="1">
    <location>
        <begin position="123"/>
        <end position="150"/>
    </location>
</feature>
<sequence>MASEDLLKKALAAFNALPPEQQAEMIEEQRQSWSRGEAGLDRDGQSKPADNVQARLTAMSKTILRLRDVLLLVADNIDDEGDRYYFGSTNDADQLKDIAEELDGWHWDQIISDGKLPDVYESCRNAVARAKKAEAELAAAKLDCDLLDALQLQSWDLRCFDIPTGGDDADIGWRIIGHWQAKPHERTIAEVYNDDPRAAIRAAIEVKS</sequence>
<comment type="caution">
    <text evidence="3">The sequence shown here is derived from an EMBL/GenBank/DDBJ whole genome shotgun (WGS) entry which is preliminary data.</text>
</comment>
<evidence type="ECO:0000256" key="1">
    <source>
        <dbReference type="SAM" id="Coils"/>
    </source>
</evidence>
<reference evidence="3 4" key="1">
    <citation type="submission" date="2019-09" db="EMBL/GenBank/DDBJ databases">
        <title>Taxonomic organization of the family Brucellaceae based on a phylogenomic approach.</title>
        <authorList>
            <person name="Leclercq S."/>
            <person name="Cloeckaert A."/>
            <person name="Zygmunt M.S."/>
        </authorList>
    </citation>
    <scope>NUCLEOTIDE SEQUENCE [LARGE SCALE GENOMIC DNA]</scope>
    <source>
        <strain evidence="3 4">LMG 3313</strain>
    </source>
</reference>
<feature type="region of interest" description="Disordered" evidence="2">
    <location>
        <begin position="20"/>
        <end position="50"/>
    </location>
</feature>
<dbReference type="AlphaFoldDB" id="A0A6L3Z4R7"/>
<dbReference type="RefSeq" id="WP_151663658.1">
    <property type="nucleotide sequence ID" value="NZ_WBWS01000012.1"/>
</dbReference>
<evidence type="ECO:0000256" key="2">
    <source>
        <dbReference type="SAM" id="MobiDB-lite"/>
    </source>
</evidence>
<evidence type="ECO:0000313" key="4">
    <source>
        <dbReference type="Proteomes" id="UP000481876"/>
    </source>
</evidence>
<dbReference type="Proteomes" id="UP000481876">
    <property type="component" value="Unassembled WGS sequence"/>
</dbReference>